<gene>
    <name evidence="6" type="ORF">FH759_03860</name>
</gene>
<sequence>MDGSQTRAILFEMLRSFTTLARTLNLSRAVRELGSTRQTVRRHIAQLEEARGEQLFVLEDRQYRLTKAGREALLDALDILAHGEAWLENQSRRINGLTHIAMEGEGGWGFFLQQHPISKVWTQRAPMLRDGLRAWAMAEGELEHAELEGLRPYLMVFRKLDEEWVCVEVGQRSSYATWYGWKWERSAIGRALPSLPGGSVLARLLARHFEEMAAGHGLRYDHIHTQMARGEEGDFEPVNYRRLLMGCRFPDESFALVSLVERTYDIEIEGLPEERRLSMPAGLAMDDSEVFIK</sequence>
<accession>A0A7C9LK95</accession>
<keyword evidence="4" id="KW-0804">Transcription</keyword>
<reference evidence="6 7" key="1">
    <citation type="submission" date="2019-06" db="EMBL/GenBank/DDBJ databases">
        <title>Enrichment of Autotrophic Halophilic Microorganisms from Red Sea Brine Pool Using Microbial Electrosynthesis System.</title>
        <authorList>
            <person name="Alqahtani M.F."/>
            <person name="Bajracharya S."/>
            <person name="Katuri K.P."/>
            <person name="Ali M."/>
            <person name="Saikaly P.E."/>
        </authorList>
    </citation>
    <scope>NUCLEOTIDE SEQUENCE [LARGE SCALE GENOMIC DNA]</scope>
    <source>
        <strain evidence="6">MES6</strain>
    </source>
</reference>
<dbReference type="EMBL" id="VENJ01000004">
    <property type="protein sequence ID" value="MTJ03819.1"/>
    <property type="molecule type" value="Genomic_DNA"/>
</dbReference>
<dbReference type="Proteomes" id="UP000483078">
    <property type="component" value="Unassembled WGS sequence"/>
</dbReference>
<dbReference type="GO" id="GO:0003677">
    <property type="term" value="F:DNA binding"/>
    <property type="evidence" value="ECO:0007669"/>
    <property type="project" value="UniProtKB-KW"/>
</dbReference>
<dbReference type="GO" id="GO:0032993">
    <property type="term" value="C:protein-DNA complex"/>
    <property type="evidence" value="ECO:0007669"/>
    <property type="project" value="TreeGrafter"/>
</dbReference>
<dbReference type="InterPro" id="IPR036388">
    <property type="entry name" value="WH-like_DNA-bd_sf"/>
</dbReference>
<keyword evidence="2" id="KW-0805">Transcription regulation</keyword>
<organism evidence="6 7">
    <name type="scientific">Sediminimonas qiaohouensis</name>
    <dbReference type="NCBI Taxonomy" id="552061"/>
    <lineage>
        <taxon>Bacteria</taxon>
        <taxon>Pseudomonadati</taxon>
        <taxon>Pseudomonadota</taxon>
        <taxon>Alphaproteobacteria</taxon>
        <taxon>Rhodobacterales</taxon>
        <taxon>Roseobacteraceae</taxon>
        <taxon>Sediminimonas</taxon>
    </lineage>
</organism>
<comment type="caution">
    <text evidence="6">The sequence shown here is derived from an EMBL/GenBank/DDBJ whole genome shotgun (WGS) entry which is preliminary data.</text>
</comment>
<feature type="domain" description="HTH lysR-type" evidence="5">
    <location>
        <begin position="9"/>
        <end position="66"/>
    </location>
</feature>
<dbReference type="SUPFAM" id="SSF46785">
    <property type="entry name" value="Winged helix' DNA-binding domain"/>
    <property type="match status" value="1"/>
</dbReference>
<evidence type="ECO:0000259" key="5">
    <source>
        <dbReference type="PROSITE" id="PS50931"/>
    </source>
</evidence>
<dbReference type="PANTHER" id="PTHR30346:SF28">
    <property type="entry name" value="HTH-TYPE TRANSCRIPTIONAL REGULATOR CYNR"/>
    <property type="match status" value="1"/>
</dbReference>
<dbReference type="InterPro" id="IPR000847">
    <property type="entry name" value="LysR_HTH_N"/>
</dbReference>
<comment type="similarity">
    <text evidence="1">Belongs to the LysR transcriptional regulatory family.</text>
</comment>
<evidence type="ECO:0000256" key="2">
    <source>
        <dbReference type="ARBA" id="ARBA00023015"/>
    </source>
</evidence>
<evidence type="ECO:0000256" key="4">
    <source>
        <dbReference type="ARBA" id="ARBA00023163"/>
    </source>
</evidence>
<dbReference type="PANTHER" id="PTHR30346">
    <property type="entry name" value="TRANSCRIPTIONAL DUAL REGULATOR HCAR-RELATED"/>
    <property type="match status" value="1"/>
</dbReference>
<dbReference type="AlphaFoldDB" id="A0A7C9LK95"/>
<proteinExistence type="inferred from homology"/>
<dbReference type="InterPro" id="IPR036390">
    <property type="entry name" value="WH_DNA-bd_sf"/>
</dbReference>
<evidence type="ECO:0000313" key="7">
    <source>
        <dbReference type="Proteomes" id="UP000483078"/>
    </source>
</evidence>
<name>A0A7C9LK95_9RHOB</name>
<evidence type="ECO:0000256" key="1">
    <source>
        <dbReference type="ARBA" id="ARBA00009437"/>
    </source>
</evidence>
<evidence type="ECO:0000256" key="3">
    <source>
        <dbReference type="ARBA" id="ARBA00023125"/>
    </source>
</evidence>
<keyword evidence="3" id="KW-0238">DNA-binding</keyword>
<dbReference type="RefSeq" id="WP_273248396.1">
    <property type="nucleotide sequence ID" value="NZ_VENJ01000004.1"/>
</dbReference>
<dbReference type="PROSITE" id="PS50931">
    <property type="entry name" value="HTH_LYSR"/>
    <property type="match status" value="1"/>
</dbReference>
<dbReference type="GO" id="GO:0003700">
    <property type="term" value="F:DNA-binding transcription factor activity"/>
    <property type="evidence" value="ECO:0007669"/>
    <property type="project" value="InterPro"/>
</dbReference>
<dbReference type="Gene3D" id="1.10.10.10">
    <property type="entry name" value="Winged helix-like DNA-binding domain superfamily/Winged helix DNA-binding domain"/>
    <property type="match status" value="1"/>
</dbReference>
<protein>
    <submittedName>
        <fullName evidence="6">LysR family transcriptional regulator</fullName>
    </submittedName>
</protein>
<dbReference type="Pfam" id="PF00126">
    <property type="entry name" value="HTH_1"/>
    <property type="match status" value="1"/>
</dbReference>
<evidence type="ECO:0000313" key="6">
    <source>
        <dbReference type="EMBL" id="MTJ03819.1"/>
    </source>
</evidence>